<gene>
    <name evidence="11" type="ORF">FRY97_00585</name>
</gene>
<dbReference type="PANTHER" id="PTHR33446">
    <property type="entry name" value="PROTEIN TONB-RELATED"/>
    <property type="match status" value="1"/>
</dbReference>
<dbReference type="AlphaFoldDB" id="A0A5C6S735"/>
<evidence type="ECO:0000256" key="2">
    <source>
        <dbReference type="ARBA" id="ARBA00006555"/>
    </source>
</evidence>
<keyword evidence="5" id="KW-0997">Cell inner membrane</keyword>
<dbReference type="Pfam" id="PF03544">
    <property type="entry name" value="TonB_C"/>
    <property type="match status" value="1"/>
</dbReference>
<evidence type="ECO:0000256" key="9">
    <source>
        <dbReference type="ARBA" id="ARBA00023136"/>
    </source>
</evidence>
<protein>
    <submittedName>
        <fullName evidence="11">TonB family protein</fullName>
    </submittedName>
</protein>
<keyword evidence="3" id="KW-0813">Transport</keyword>
<dbReference type="OrthoDB" id="649093at2"/>
<evidence type="ECO:0000256" key="1">
    <source>
        <dbReference type="ARBA" id="ARBA00004383"/>
    </source>
</evidence>
<comment type="subcellular location">
    <subcellularLocation>
        <location evidence="1">Cell inner membrane</location>
        <topology evidence="1">Single-pass membrane protein</topology>
        <orientation evidence="1">Periplasmic side</orientation>
    </subcellularLocation>
</comment>
<comment type="similarity">
    <text evidence="2">Belongs to the TonB family.</text>
</comment>
<evidence type="ECO:0000256" key="7">
    <source>
        <dbReference type="ARBA" id="ARBA00022927"/>
    </source>
</evidence>
<keyword evidence="7" id="KW-0653">Protein transport</keyword>
<evidence type="ECO:0000259" key="10">
    <source>
        <dbReference type="PROSITE" id="PS52015"/>
    </source>
</evidence>
<reference evidence="11 12" key="1">
    <citation type="submission" date="2019-08" db="EMBL/GenBank/DDBJ databases">
        <title>Genome of Phaeodactylibacter luteus.</title>
        <authorList>
            <person name="Bowman J.P."/>
        </authorList>
    </citation>
    <scope>NUCLEOTIDE SEQUENCE [LARGE SCALE GENOMIC DNA]</scope>
    <source>
        <strain evidence="11 12">KCTC 42180</strain>
    </source>
</reference>
<feature type="domain" description="TonB C-terminal" evidence="10">
    <location>
        <begin position="203"/>
        <end position="293"/>
    </location>
</feature>
<evidence type="ECO:0000256" key="4">
    <source>
        <dbReference type="ARBA" id="ARBA00022475"/>
    </source>
</evidence>
<name>A0A5C6S735_9BACT</name>
<dbReference type="GO" id="GO:0031992">
    <property type="term" value="F:energy transducer activity"/>
    <property type="evidence" value="ECO:0007669"/>
    <property type="project" value="TreeGrafter"/>
</dbReference>
<keyword evidence="4" id="KW-1003">Cell membrane</keyword>
<dbReference type="GO" id="GO:0015031">
    <property type="term" value="P:protein transport"/>
    <property type="evidence" value="ECO:0007669"/>
    <property type="project" value="UniProtKB-KW"/>
</dbReference>
<dbReference type="PANTHER" id="PTHR33446:SF2">
    <property type="entry name" value="PROTEIN TONB"/>
    <property type="match status" value="1"/>
</dbReference>
<organism evidence="11 12">
    <name type="scientific">Phaeodactylibacter luteus</name>
    <dbReference type="NCBI Taxonomy" id="1564516"/>
    <lineage>
        <taxon>Bacteria</taxon>
        <taxon>Pseudomonadati</taxon>
        <taxon>Bacteroidota</taxon>
        <taxon>Saprospiria</taxon>
        <taxon>Saprospirales</taxon>
        <taxon>Haliscomenobacteraceae</taxon>
        <taxon>Phaeodactylibacter</taxon>
    </lineage>
</organism>
<evidence type="ECO:0000256" key="6">
    <source>
        <dbReference type="ARBA" id="ARBA00022692"/>
    </source>
</evidence>
<dbReference type="RefSeq" id="WP_147165467.1">
    <property type="nucleotide sequence ID" value="NZ_VOOR01000001.1"/>
</dbReference>
<dbReference type="InterPro" id="IPR006260">
    <property type="entry name" value="TonB/TolA_C"/>
</dbReference>
<dbReference type="Proteomes" id="UP000321580">
    <property type="component" value="Unassembled WGS sequence"/>
</dbReference>
<keyword evidence="9" id="KW-0472">Membrane</keyword>
<dbReference type="InterPro" id="IPR037682">
    <property type="entry name" value="TonB_C"/>
</dbReference>
<dbReference type="PROSITE" id="PS52015">
    <property type="entry name" value="TONB_CTD"/>
    <property type="match status" value="1"/>
</dbReference>
<evidence type="ECO:0000256" key="5">
    <source>
        <dbReference type="ARBA" id="ARBA00022519"/>
    </source>
</evidence>
<dbReference type="Gene3D" id="2.20.110.10">
    <property type="entry name" value="Histone H3 K4-specific methyltransferase SET7/9 N-terminal domain"/>
    <property type="match status" value="2"/>
</dbReference>
<keyword evidence="12" id="KW-1185">Reference proteome</keyword>
<dbReference type="SUPFAM" id="SSF74653">
    <property type="entry name" value="TolA/TonB C-terminal domain"/>
    <property type="match status" value="1"/>
</dbReference>
<evidence type="ECO:0000256" key="8">
    <source>
        <dbReference type="ARBA" id="ARBA00022989"/>
    </source>
</evidence>
<evidence type="ECO:0000256" key="3">
    <source>
        <dbReference type="ARBA" id="ARBA00022448"/>
    </source>
</evidence>
<dbReference type="EMBL" id="VOOR01000001">
    <property type="protein sequence ID" value="TXB70235.1"/>
    <property type="molecule type" value="Genomic_DNA"/>
</dbReference>
<dbReference type="SUPFAM" id="SSF82185">
    <property type="entry name" value="Histone H3 K4-specific methyltransferase SET7/9 N-terminal domain"/>
    <property type="match status" value="1"/>
</dbReference>
<sequence length="293" mass="33664">MKKYFLLSTLLSFFNAGESQVYYYKYKDQLEAGSKMIEAGYHFTLERTPSGKAIYKQYYPETGQMTHFITFENQKMQVKDGIYREWFDDGALVVEGTFAKGQKEGQWVEHDWSGTYTGGLKNGVWSRTGPQGGLLRKEHYQDGVLHGRAMAFDTAGRLALEQRYEMGELAEVVLDERAETVASLPRLSGCEGLEGSDQEKQDCADKKLMEFIHENLRYPDMARRLHVEGRALVRFVIDEYGNVVDVVFLRGLCAAIQRECIRLLQKMPKWVPATQDGRPVRVQFDLPIVFRLE</sequence>
<keyword evidence="6" id="KW-0812">Transmembrane</keyword>
<proteinExistence type="inferred from homology"/>
<evidence type="ECO:0000313" key="12">
    <source>
        <dbReference type="Proteomes" id="UP000321580"/>
    </source>
</evidence>
<keyword evidence="8" id="KW-1133">Transmembrane helix</keyword>
<dbReference type="Gene3D" id="3.30.1150.10">
    <property type="match status" value="1"/>
</dbReference>
<dbReference type="GO" id="GO:0055085">
    <property type="term" value="P:transmembrane transport"/>
    <property type="evidence" value="ECO:0007669"/>
    <property type="project" value="InterPro"/>
</dbReference>
<dbReference type="NCBIfam" id="TIGR01352">
    <property type="entry name" value="tonB_Cterm"/>
    <property type="match status" value="1"/>
</dbReference>
<evidence type="ECO:0000313" key="11">
    <source>
        <dbReference type="EMBL" id="TXB70235.1"/>
    </source>
</evidence>
<dbReference type="GO" id="GO:0098797">
    <property type="term" value="C:plasma membrane protein complex"/>
    <property type="evidence" value="ECO:0007669"/>
    <property type="project" value="TreeGrafter"/>
</dbReference>
<accession>A0A5C6S735</accession>
<comment type="caution">
    <text evidence="11">The sequence shown here is derived from an EMBL/GenBank/DDBJ whole genome shotgun (WGS) entry which is preliminary data.</text>
</comment>
<dbReference type="InterPro" id="IPR051045">
    <property type="entry name" value="TonB-dependent_transducer"/>
</dbReference>